<comment type="caution">
    <text evidence="1">The sequence shown here is derived from an EMBL/GenBank/DDBJ whole genome shotgun (WGS) entry which is preliminary data.</text>
</comment>
<dbReference type="AlphaFoldDB" id="A0A0F8YZR8"/>
<proteinExistence type="predicted"/>
<sequence>MAYANVAYETFLTGMETILREEFKGSASVYIAEIPEAQTGIAIRLWYLGFEAVDPPFLAVAQEYRHSAEVIVSLPEGDEIVETIDARLEFMSRALRILNDNKNYSPSSVYKWHDGVGDEGEKQEPEIDAETGLKIKEEGWRFIYSATVTEPIA</sequence>
<protein>
    <recommendedName>
        <fullName evidence="2">Tail terminator</fullName>
    </recommendedName>
</protein>
<dbReference type="EMBL" id="LAZR01063385">
    <property type="protein sequence ID" value="KKK59609.1"/>
    <property type="molecule type" value="Genomic_DNA"/>
</dbReference>
<evidence type="ECO:0008006" key="2">
    <source>
        <dbReference type="Google" id="ProtNLM"/>
    </source>
</evidence>
<gene>
    <name evidence="1" type="ORF">LCGC14_3032680</name>
</gene>
<evidence type="ECO:0000313" key="1">
    <source>
        <dbReference type="EMBL" id="KKK59609.1"/>
    </source>
</evidence>
<accession>A0A0F8YZR8</accession>
<organism evidence="1">
    <name type="scientific">marine sediment metagenome</name>
    <dbReference type="NCBI Taxonomy" id="412755"/>
    <lineage>
        <taxon>unclassified sequences</taxon>
        <taxon>metagenomes</taxon>
        <taxon>ecological metagenomes</taxon>
    </lineage>
</organism>
<reference evidence="1" key="1">
    <citation type="journal article" date="2015" name="Nature">
        <title>Complex archaea that bridge the gap between prokaryotes and eukaryotes.</title>
        <authorList>
            <person name="Spang A."/>
            <person name="Saw J.H."/>
            <person name="Jorgensen S.L."/>
            <person name="Zaremba-Niedzwiedzka K."/>
            <person name="Martijn J."/>
            <person name="Lind A.E."/>
            <person name="van Eijk R."/>
            <person name="Schleper C."/>
            <person name="Guy L."/>
            <person name="Ettema T.J."/>
        </authorList>
    </citation>
    <scope>NUCLEOTIDE SEQUENCE</scope>
</reference>
<name>A0A0F8YZR8_9ZZZZ</name>